<dbReference type="SUPFAM" id="SSF51735">
    <property type="entry name" value="NAD(P)-binding Rossmann-fold domains"/>
    <property type="match status" value="1"/>
</dbReference>
<evidence type="ECO:0000256" key="1">
    <source>
        <dbReference type="ARBA" id="ARBA00006484"/>
    </source>
</evidence>
<dbReference type="InterPro" id="IPR002347">
    <property type="entry name" value="SDR_fam"/>
</dbReference>
<protein>
    <recommendedName>
        <fullName evidence="4">Farnesol dehydrogenase</fullName>
    </recommendedName>
</protein>
<proteinExistence type="inferred from homology"/>
<keyword evidence="2" id="KW-0560">Oxidoreductase</keyword>
<dbReference type="Pfam" id="PF00106">
    <property type="entry name" value="adh_short"/>
    <property type="match status" value="1"/>
</dbReference>
<reference evidence="3" key="1">
    <citation type="submission" date="2020-11" db="EMBL/GenBank/DDBJ databases">
        <authorList>
            <person name="Tran Van P."/>
        </authorList>
    </citation>
    <scope>NUCLEOTIDE SEQUENCE</scope>
</reference>
<dbReference type="Gene3D" id="3.40.50.720">
    <property type="entry name" value="NAD(P)-binding Rossmann-like Domain"/>
    <property type="match status" value="1"/>
</dbReference>
<dbReference type="PRINTS" id="PR00081">
    <property type="entry name" value="GDHRDH"/>
</dbReference>
<dbReference type="PANTHER" id="PTHR43115:SF4">
    <property type="entry name" value="DEHYDROGENASE_REDUCTASE SDR FAMILY MEMBER 11"/>
    <property type="match status" value="1"/>
</dbReference>
<accession>A0A7R9NYM7</accession>
<evidence type="ECO:0000313" key="3">
    <source>
        <dbReference type="EMBL" id="CAD7461015.1"/>
    </source>
</evidence>
<evidence type="ECO:0000256" key="2">
    <source>
        <dbReference type="ARBA" id="ARBA00023002"/>
    </source>
</evidence>
<organism evidence="3">
    <name type="scientific">Timema tahoe</name>
    <dbReference type="NCBI Taxonomy" id="61484"/>
    <lineage>
        <taxon>Eukaryota</taxon>
        <taxon>Metazoa</taxon>
        <taxon>Ecdysozoa</taxon>
        <taxon>Arthropoda</taxon>
        <taxon>Hexapoda</taxon>
        <taxon>Insecta</taxon>
        <taxon>Pterygota</taxon>
        <taxon>Neoptera</taxon>
        <taxon>Polyneoptera</taxon>
        <taxon>Phasmatodea</taxon>
        <taxon>Timematodea</taxon>
        <taxon>Timematoidea</taxon>
        <taxon>Timematidae</taxon>
        <taxon>Timema</taxon>
    </lineage>
</organism>
<name>A0A7R9NYM7_9NEOP</name>
<dbReference type="PANTHER" id="PTHR43115">
    <property type="entry name" value="DEHYDROGENASE/REDUCTASE SDR FAMILY MEMBER 11"/>
    <property type="match status" value="1"/>
</dbReference>
<dbReference type="InterPro" id="IPR036291">
    <property type="entry name" value="NAD(P)-bd_dom_sf"/>
</dbReference>
<sequence length="129" mass="13654">MDRWQGKVAIVTGASSGIGADIAVELVKRGIKVVAVARRVERIEALKEQVKDAPGQLHPLKGDVSKEQDILAVFDWTKKHLGGVDILINNAGLERKGAQAGYKSSLLVDIGAVIFSSISKADTLPDAGP</sequence>
<dbReference type="EMBL" id="OE004260">
    <property type="protein sequence ID" value="CAD7461015.1"/>
    <property type="molecule type" value="Genomic_DNA"/>
</dbReference>
<gene>
    <name evidence="3" type="ORF">TTEB3V08_LOCUS8930</name>
</gene>
<dbReference type="GO" id="GO:0016491">
    <property type="term" value="F:oxidoreductase activity"/>
    <property type="evidence" value="ECO:0007669"/>
    <property type="project" value="UniProtKB-KW"/>
</dbReference>
<comment type="similarity">
    <text evidence="1">Belongs to the short-chain dehydrogenases/reductases (SDR) family.</text>
</comment>
<evidence type="ECO:0008006" key="4">
    <source>
        <dbReference type="Google" id="ProtNLM"/>
    </source>
</evidence>
<dbReference type="AlphaFoldDB" id="A0A7R9NYM7"/>